<organism evidence="2 3">
    <name type="scientific">Lupinus albus</name>
    <name type="common">White lupine</name>
    <name type="synonym">Lupinus termis</name>
    <dbReference type="NCBI Taxonomy" id="3870"/>
    <lineage>
        <taxon>Eukaryota</taxon>
        <taxon>Viridiplantae</taxon>
        <taxon>Streptophyta</taxon>
        <taxon>Embryophyta</taxon>
        <taxon>Tracheophyta</taxon>
        <taxon>Spermatophyta</taxon>
        <taxon>Magnoliopsida</taxon>
        <taxon>eudicotyledons</taxon>
        <taxon>Gunneridae</taxon>
        <taxon>Pentapetalae</taxon>
        <taxon>rosids</taxon>
        <taxon>fabids</taxon>
        <taxon>Fabales</taxon>
        <taxon>Fabaceae</taxon>
        <taxon>Papilionoideae</taxon>
        <taxon>50 kb inversion clade</taxon>
        <taxon>genistoids sensu lato</taxon>
        <taxon>core genistoids</taxon>
        <taxon>Genisteae</taxon>
        <taxon>Lupinus</taxon>
    </lineage>
</organism>
<proteinExistence type="predicted"/>
<feature type="region of interest" description="Disordered" evidence="1">
    <location>
        <begin position="22"/>
        <end position="61"/>
    </location>
</feature>
<evidence type="ECO:0000256" key="1">
    <source>
        <dbReference type="SAM" id="MobiDB-lite"/>
    </source>
</evidence>
<accession>A0A6A4QUX3</accession>
<sequence length="61" mass="6658">MEKTMDNSTGYQTAWTCKVRAAGHGRGSHSGGLRPQSRRRCGFGSVRVQNPSVHPSLSPKF</sequence>
<keyword evidence="3" id="KW-1185">Reference proteome</keyword>
<dbReference type="EMBL" id="WOCE01000003">
    <property type="protein sequence ID" value="KAE9617901.1"/>
    <property type="molecule type" value="Genomic_DNA"/>
</dbReference>
<name>A0A6A4QUX3_LUPAL</name>
<dbReference type="Proteomes" id="UP000447434">
    <property type="component" value="Chromosome 3"/>
</dbReference>
<evidence type="ECO:0000313" key="2">
    <source>
        <dbReference type="EMBL" id="KAE9617901.1"/>
    </source>
</evidence>
<dbReference type="AlphaFoldDB" id="A0A6A4QUX3"/>
<reference evidence="3" key="1">
    <citation type="journal article" date="2020" name="Nat. Commun.">
        <title>Genome sequence of the cluster root forming white lupin.</title>
        <authorList>
            <person name="Hufnagel B."/>
            <person name="Marques A."/>
            <person name="Soriano A."/>
            <person name="Marques L."/>
            <person name="Divol F."/>
            <person name="Doumas P."/>
            <person name="Sallet E."/>
            <person name="Mancinotti D."/>
            <person name="Carrere S."/>
            <person name="Marande W."/>
            <person name="Arribat S."/>
            <person name="Keller J."/>
            <person name="Huneau C."/>
            <person name="Blein T."/>
            <person name="Aime D."/>
            <person name="Laguerre M."/>
            <person name="Taylor J."/>
            <person name="Schubert V."/>
            <person name="Nelson M."/>
            <person name="Geu-Flores F."/>
            <person name="Crespi M."/>
            <person name="Gallardo-Guerrero K."/>
            <person name="Delaux P.-M."/>
            <person name="Salse J."/>
            <person name="Berges H."/>
            <person name="Guyot R."/>
            <person name="Gouzy J."/>
            <person name="Peret B."/>
        </authorList>
    </citation>
    <scope>NUCLEOTIDE SEQUENCE [LARGE SCALE GENOMIC DNA]</scope>
    <source>
        <strain evidence="3">cv. Amiga</strain>
    </source>
</reference>
<protein>
    <submittedName>
        <fullName evidence="2">Uncharacterized protein</fullName>
    </submittedName>
</protein>
<comment type="caution">
    <text evidence="2">The sequence shown here is derived from an EMBL/GenBank/DDBJ whole genome shotgun (WGS) entry which is preliminary data.</text>
</comment>
<evidence type="ECO:0000313" key="3">
    <source>
        <dbReference type="Proteomes" id="UP000447434"/>
    </source>
</evidence>
<gene>
    <name evidence="2" type="ORF">Lalb_Chr03g0040471</name>
</gene>